<proteinExistence type="predicted"/>
<dbReference type="Proteomes" id="UP001337655">
    <property type="component" value="Unassembled WGS sequence"/>
</dbReference>
<feature type="region of interest" description="Disordered" evidence="1">
    <location>
        <begin position="35"/>
        <end position="105"/>
    </location>
</feature>
<feature type="compositionally biased region" description="Basic and acidic residues" evidence="1">
    <location>
        <begin position="48"/>
        <end position="59"/>
    </location>
</feature>
<dbReference type="EMBL" id="JAVRRT010000012">
    <property type="protein sequence ID" value="KAK5166974.1"/>
    <property type="molecule type" value="Genomic_DNA"/>
</dbReference>
<organism evidence="2 3">
    <name type="scientific">Saxophila tyrrhenica</name>
    <dbReference type="NCBI Taxonomy" id="1690608"/>
    <lineage>
        <taxon>Eukaryota</taxon>
        <taxon>Fungi</taxon>
        <taxon>Dikarya</taxon>
        <taxon>Ascomycota</taxon>
        <taxon>Pezizomycotina</taxon>
        <taxon>Dothideomycetes</taxon>
        <taxon>Dothideomycetidae</taxon>
        <taxon>Mycosphaerellales</taxon>
        <taxon>Extremaceae</taxon>
        <taxon>Saxophila</taxon>
    </lineage>
</organism>
<dbReference type="AlphaFoldDB" id="A0AAV9P4T0"/>
<keyword evidence="3" id="KW-1185">Reference proteome</keyword>
<comment type="caution">
    <text evidence="2">The sequence shown here is derived from an EMBL/GenBank/DDBJ whole genome shotgun (WGS) entry which is preliminary data.</text>
</comment>
<feature type="compositionally biased region" description="Acidic residues" evidence="1">
    <location>
        <begin position="526"/>
        <end position="539"/>
    </location>
</feature>
<dbReference type="GeneID" id="89929039"/>
<evidence type="ECO:0000313" key="2">
    <source>
        <dbReference type="EMBL" id="KAK5166974.1"/>
    </source>
</evidence>
<name>A0AAV9P4T0_9PEZI</name>
<feature type="region of interest" description="Disordered" evidence="1">
    <location>
        <begin position="411"/>
        <end position="545"/>
    </location>
</feature>
<protein>
    <submittedName>
        <fullName evidence="2">Uncharacterized protein</fullName>
    </submittedName>
</protein>
<feature type="compositionally biased region" description="Polar residues" evidence="1">
    <location>
        <begin position="422"/>
        <end position="439"/>
    </location>
</feature>
<evidence type="ECO:0000256" key="1">
    <source>
        <dbReference type="SAM" id="MobiDB-lite"/>
    </source>
</evidence>
<feature type="compositionally biased region" description="Low complexity" evidence="1">
    <location>
        <begin position="90"/>
        <end position="104"/>
    </location>
</feature>
<dbReference type="RefSeq" id="XP_064656782.1">
    <property type="nucleotide sequence ID" value="XM_064804940.1"/>
</dbReference>
<sequence>MTRIAAAPQDLVGTLTRQWIHAVLPAFIIAVQQHGVESGRSTRTANGQDHERKRQRQDDSNPSTARSRRSYSESGYTNSTPQQSPPPPYSGFSYTSSYTPSDPSINSNEEVWRHISKARDAADRNFDATEFLSHALQSELTGTQLRLKSEDARVISGLGCALIDYEARRGLDLKRAADLSVTFNEPLRSLHNHAATSPKLLPSGRWVCDRNEDFESPNKRDTITALTIVVYWDAETVRGQLPPTVPSDICYHLSVCVHCKRHRGLVIEIEDGEATMICGTYDLYLHAASCCINGLYADAIRSGNGFNPRSSVLPTKLKKYRKNIILLLEDGVDVPEAVKDLNLKILRVKGYDGGKKYTFFHVKKRKTVQHGDPLRVVPGKIAKTNANIDMVYNMVAFSKPLASPQHVASAVSATTPIPADRTAQTSPTTPRMPSDTFASSHPAPAIPTNSVPASGTAQATNTTQAASSPAGNSRHTKATPLLGGLGISSTADDGDAGFAHAEPEMTAGAEDSRPPEAEPIHNADSAFEEQEEDDDDEDGGVQLLM</sequence>
<gene>
    <name evidence="2" type="ORF">LTR77_007703</name>
</gene>
<evidence type="ECO:0000313" key="3">
    <source>
        <dbReference type="Proteomes" id="UP001337655"/>
    </source>
</evidence>
<feature type="compositionally biased region" description="Low complexity" evidence="1">
    <location>
        <begin position="453"/>
        <end position="470"/>
    </location>
</feature>
<accession>A0AAV9P4T0</accession>
<feature type="compositionally biased region" description="Basic and acidic residues" evidence="1">
    <location>
        <begin position="510"/>
        <end position="521"/>
    </location>
</feature>
<reference evidence="2 3" key="1">
    <citation type="submission" date="2023-08" db="EMBL/GenBank/DDBJ databases">
        <title>Black Yeasts Isolated from many extreme environments.</title>
        <authorList>
            <person name="Coleine C."/>
            <person name="Stajich J.E."/>
            <person name="Selbmann L."/>
        </authorList>
    </citation>
    <scope>NUCLEOTIDE SEQUENCE [LARGE SCALE GENOMIC DNA]</scope>
    <source>
        <strain evidence="2 3">CCFEE 5935</strain>
    </source>
</reference>